<dbReference type="InParanoid" id="A0A409XMH2"/>
<name>A0A409XMH2_PSICY</name>
<gene>
    <name evidence="1" type="ORF">CVT25_004853</name>
</gene>
<dbReference type="Proteomes" id="UP000283269">
    <property type="component" value="Unassembled WGS sequence"/>
</dbReference>
<dbReference type="EMBL" id="NHYD01001184">
    <property type="protein sequence ID" value="PPQ92005.1"/>
    <property type="molecule type" value="Genomic_DNA"/>
</dbReference>
<keyword evidence="2" id="KW-1185">Reference proteome</keyword>
<protein>
    <submittedName>
        <fullName evidence="1">Uncharacterized protein</fullName>
    </submittedName>
</protein>
<dbReference type="OrthoDB" id="3067888at2759"/>
<evidence type="ECO:0000313" key="1">
    <source>
        <dbReference type="EMBL" id="PPQ92005.1"/>
    </source>
</evidence>
<proteinExistence type="predicted"/>
<reference evidence="1 2" key="1">
    <citation type="journal article" date="2018" name="Evol. Lett.">
        <title>Horizontal gene cluster transfer increased hallucinogenic mushroom diversity.</title>
        <authorList>
            <person name="Reynolds H.T."/>
            <person name="Vijayakumar V."/>
            <person name="Gluck-Thaler E."/>
            <person name="Korotkin H.B."/>
            <person name="Matheny P.B."/>
            <person name="Slot J.C."/>
        </authorList>
    </citation>
    <scope>NUCLEOTIDE SEQUENCE [LARGE SCALE GENOMIC DNA]</scope>
    <source>
        <strain evidence="1 2">2631</strain>
    </source>
</reference>
<accession>A0A409XMH2</accession>
<organism evidence="1 2">
    <name type="scientific">Psilocybe cyanescens</name>
    <dbReference type="NCBI Taxonomy" id="93625"/>
    <lineage>
        <taxon>Eukaryota</taxon>
        <taxon>Fungi</taxon>
        <taxon>Dikarya</taxon>
        <taxon>Basidiomycota</taxon>
        <taxon>Agaricomycotina</taxon>
        <taxon>Agaricomycetes</taxon>
        <taxon>Agaricomycetidae</taxon>
        <taxon>Agaricales</taxon>
        <taxon>Agaricineae</taxon>
        <taxon>Strophariaceae</taxon>
        <taxon>Psilocybe</taxon>
    </lineage>
</organism>
<comment type="caution">
    <text evidence="1">The sequence shown here is derived from an EMBL/GenBank/DDBJ whole genome shotgun (WGS) entry which is preliminary data.</text>
</comment>
<dbReference type="AlphaFoldDB" id="A0A409XMH2"/>
<evidence type="ECO:0000313" key="2">
    <source>
        <dbReference type="Proteomes" id="UP000283269"/>
    </source>
</evidence>
<sequence>MSVADESSFGPLLILACATFPPSPSAEALAGNARTLYFSANELGKDINLLLMFEPPQNGKLFKDLFPVCWKVLSFVATGLSAATVEYTADTGFLVPQRQSGNLVSASNAQRCQTGQTCTLFSKEDESGNYLSPAEEGDEGVLQCVNKADHSAKLGVGFFNKAVTKIEPTFLWKDIDTVAVVLTPKLKIYAVNDYKATELIRDNIQSPLLFEQNLIDLPSFTEWIVSFDFSINQVIITEA</sequence>